<reference evidence="3" key="1">
    <citation type="submission" date="2022-05" db="EMBL/GenBank/DDBJ databases">
        <title>A methanotrophic Mycobacterium dominates a cave microbial ecosystem.</title>
        <authorList>
            <person name="Van Spanning R.J.M."/>
            <person name="Guan Q."/>
            <person name="Melkonian C."/>
            <person name="Gallant J."/>
            <person name="Polerecky L."/>
            <person name="Flot J.-F."/>
            <person name="Brandt B.W."/>
            <person name="Braster M."/>
            <person name="Iturbe Espinoza P."/>
            <person name="Aerts J."/>
            <person name="Meima-Franke M."/>
            <person name="Piersma S.R."/>
            <person name="Bunduc C."/>
            <person name="Ummels R."/>
            <person name="Pain A."/>
            <person name="Fleming E.J."/>
            <person name="van der Wel N."/>
            <person name="Gherman V.D."/>
            <person name="Sarbu S.M."/>
            <person name="Bodelier P.L.E."/>
            <person name="Bitter W."/>
        </authorList>
    </citation>
    <scope>NUCLEOTIDE SEQUENCE</scope>
    <source>
        <strain evidence="3">Sulfur Cave</strain>
    </source>
</reference>
<evidence type="ECO:0000256" key="1">
    <source>
        <dbReference type="SAM" id="MobiDB-lite"/>
    </source>
</evidence>
<feature type="transmembrane region" description="Helical" evidence="2">
    <location>
        <begin position="24"/>
        <end position="51"/>
    </location>
</feature>
<protein>
    <submittedName>
        <fullName evidence="3">Uncharacterized protein</fullName>
    </submittedName>
</protein>
<name>A0ABY4QP50_9MYCO</name>
<dbReference type="RefSeq" id="WP_219065712.1">
    <property type="nucleotide sequence ID" value="NZ_CAJUXY010000002.1"/>
</dbReference>
<keyword evidence="2" id="KW-0812">Transmembrane</keyword>
<accession>A0ABY4QP50</accession>
<evidence type="ECO:0000313" key="3">
    <source>
        <dbReference type="EMBL" id="UQX12022.1"/>
    </source>
</evidence>
<evidence type="ECO:0000256" key="2">
    <source>
        <dbReference type="SAM" id="Phobius"/>
    </source>
</evidence>
<dbReference type="Proteomes" id="UP001056610">
    <property type="component" value="Chromosome"/>
</dbReference>
<keyword evidence="2" id="KW-1133">Transmembrane helix</keyword>
<evidence type="ECO:0000313" key="4">
    <source>
        <dbReference type="Proteomes" id="UP001056610"/>
    </source>
</evidence>
<gene>
    <name evidence="3" type="ORF">M5I08_06665</name>
</gene>
<keyword evidence="4" id="KW-1185">Reference proteome</keyword>
<organism evidence="3 4">
    <name type="scientific">Candidatus Mycobacterium methanotrophicum</name>
    <dbReference type="NCBI Taxonomy" id="2943498"/>
    <lineage>
        <taxon>Bacteria</taxon>
        <taxon>Bacillati</taxon>
        <taxon>Actinomycetota</taxon>
        <taxon>Actinomycetes</taxon>
        <taxon>Mycobacteriales</taxon>
        <taxon>Mycobacteriaceae</taxon>
        <taxon>Mycobacterium</taxon>
    </lineage>
</organism>
<feature type="region of interest" description="Disordered" evidence="1">
    <location>
        <begin position="53"/>
        <end position="78"/>
    </location>
</feature>
<proteinExistence type="predicted"/>
<dbReference type="EMBL" id="CP097320">
    <property type="protein sequence ID" value="UQX12022.1"/>
    <property type="molecule type" value="Genomic_DNA"/>
</dbReference>
<keyword evidence="2" id="KW-0472">Membrane</keyword>
<sequence length="78" mass="8175">MSQSPESEIDSEVQALKPNRLRRALTWVGIVAGAVVIVGAIFVAGAAMGWLPAGHDHHGQQPISVAPEGWPADGPGRR</sequence>